<comment type="caution">
    <text evidence="2">The sequence shown here is derived from an EMBL/GenBank/DDBJ whole genome shotgun (WGS) entry which is preliminary data.</text>
</comment>
<dbReference type="InterPro" id="IPR031982">
    <property type="entry name" value="PilE-like"/>
</dbReference>
<feature type="transmembrane region" description="Helical" evidence="1">
    <location>
        <begin position="20"/>
        <end position="40"/>
    </location>
</feature>
<dbReference type="GO" id="GO:0043683">
    <property type="term" value="P:type IV pilus assembly"/>
    <property type="evidence" value="ECO:0007669"/>
    <property type="project" value="InterPro"/>
</dbReference>
<name>A0A1V3NJ00_9GAMM</name>
<reference evidence="2 3" key="1">
    <citation type="submission" date="2017-02" db="EMBL/GenBank/DDBJ databases">
        <title>Genomic diversity within the haloalkaliphilic genus Thioalkalivibrio.</title>
        <authorList>
            <person name="Ahn A.-C."/>
            <person name="Meier-Kolthoff J."/>
            <person name="Overmars L."/>
            <person name="Richter M."/>
            <person name="Woyke T."/>
            <person name="Sorokin D.Y."/>
            <person name="Muyzer G."/>
        </authorList>
    </citation>
    <scope>NUCLEOTIDE SEQUENCE [LARGE SCALE GENOMIC DNA]</scope>
    <source>
        <strain evidence="2 3">ALJD</strain>
    </source>
</reference>
<dbReference type="Pfam" id="PF16732">
    <property type="entry name" value="ComP_DUS"/>
    <property type="match status" value="1"/>
</dbReference>
<dbReference type="Pfam" id="PF07963">
    <property type="entry name" value="N_methyl"/>
    <property type="match status" value="1"/>
</dbReference>
<dbReference type="RefSeq" id="WP_077278537.1">
    <property type="nucleotide sequence ID" value="NZ_MVBK01000042.1"/>
</dbReference>
<keyword evidence="1" id="KW-0472">Membrane</keyword>
<dbReference type="AlphaFoldDB" id="A0A1V3NJ00"/>
<evidence type="ECO:0000313" key="3">
    <source>
        <dbReference type="Proteomes" id="UP000189462"/>
    </source>
</evidence>
<dbReference type="SUPFAM" id="SSF54523">
    <property type="entry name" value="Pili subunits"/>
    <property type="match status" value="1"/>
</dbReference>
<keyword evidence="1" id="KW-1133">Transmembrane helix</keyword>
<sequence length="151" mass="16608">MNQRKPRYAKRRESRGFTLIEVMIVVVILGIIAVIAYPNYTRHVQNTRMANAQGDLMELAQWMERQYTLNNAYRSAPGGPFLVTGDLPFTESPKDSNTTAYDVTLGDVTANTFTLTATPVGPQAGHWCGNLTLNQAGTRGATGADPADCWR</sequence>
<dbReference type="NCBIfam" id="TIGR02532">
    <property type="entry name" value="IV_pilin_GFxxxE"/>
    <property type="match status" value="1"/>
</dbReference>
<keyword evidence="3" id="KW-1185">Reference proteome</keyword>
<dbReference type="PANTHER" id="PTHR30093">
    <property type="entry name" value="GENERAL SECRETION PATHWAY PROTEIN G"/>
    <property type="match status" value="1"/>
</dbReference>
<dbReference type="PROSITE" id="PS00409">
    <property type="entry name" value="PROKAR_NTER_METHYL"/>
    <property type="match status" value="1"/>
</dbReference>
<dbReference type="InterPro" id="IPR045584">
    <property type="entry name" value="Pilin-like"/>
</dbReference>
<gene>
    <name evidence="2" type="ORF">B1C78_07515</name>
</gene>
<dbReference type="Gene3D" id="3.30.700.10">
    <property type="entry name" value="Glycoprotein, Type 4 Pilin"/>
    <property type="match status" value="1"/>
</dbReference>
<dbReference type="OrthoDB" id="5296638at2"/>
<dbReference type="InterPro" id="IPR012902">
    <property type="entry name" value="N_methyl_site"/>
</dbReference>
<dbReference type="EMBL" id="MVBK01000042">
    <property type="protein sequence ID" value="OOG24913.1"/>
    <property type="molecule type" value="Genomic_DNA"/>
</dbReference>
<dbReference type="Proteomes" id="UP000189462">
    <property type="component" value="Unassembled WGS sequence"/>
</dbReference>
<keyword evidence="1" id="KW-0812">Transmembrane</keyword>
<accession>A0A1V3NJ00</accession>
<dbReference type="PANTHER" id="PTHR30093:SF47">
    <property type="entry name" value="TYPE IV PILUS NON-CORE MINOR PILIN PILE"/>
    <property type="match status" value="1"/>
</dbReference>
<dbReference type="STRING" id="108003.B1C78_07515"/>
<evidence type="ECO:0000313" key="2">
    <source>
        <dbReference type="EMBL" id="OOG24913.1"/>
    </source>
</evidence>
<evidence type="ECO:0000256" key="1">
    <source>
        <dbReference type="SAM" id="Phobius"/>
    </source>
</evidence>
<organism evidence="2 3">
    <name type="scientific">Thioalkalivibrio denitrificans</name>
    <dbReference type="NCBI Taxonomy" id="108003"/>
    <lineage>
        <taxon>Bacteria</taxon>
        <taxon>Pseudomonadati</taxon>
        <taxon>Pseudomonadota</taxon>
        <taxon>Gammaproteobacteria</taxon>
        <taxon>Chromatiales</taxon>
        <taxon>Ectothiorhodospiraceae</taxon>
        <taxon>Thioalkalivibrio</taxon>
    </lineage>
</organism>
<protein>
    <submittedName>
        <fullName evidence="2">Pilus assembly protein PilE</fullName>
    </submittedName>
</protein>
<proteinExistence type="predicted"/>